<dbReference type="OrthoDB" id="2065107at2"/>
<dbReference type="InterPro" id="IPR008577">
    <property type="entry name" value="DUF859"/>
</dbReference>
<keyword evidence="2" id="KW-1185">Reference proteome</keyword>
<dbReference type="eggNOG" id="COG4675">
    <property type="taxonomic scope" value="Bacteria"/>
</dbReference>
<gene>
    <name evidence="1" type="ORF">HMPREF9709_01181</name>
</gene>
<evidence type="ECO:0000313" key="2">
    <source>
        <dbReference type="Proteomes" id="UP000004191"/>
    </source>
</evidence>
<dbReference type="Pfam" id="PF05895">
    <property type="entry name" value="DUF859"/>
    <property type="match status" value="1"/>
</dbReference>
<dbReference type="Proteomes" id="UP000004191">
    <property type="component" value="Unassembled WGS sequence"/>
</dbReference>
<evidence type="ECO:0000313" key="1">
    <source>
        <dbReference type="EMBL" id="EHR33433.1"/>
    </source>
</evidence>
<dbReference type="CDD" id="cd19958">
    <property type="entry name" value="pyocin_knob"/>
    <property type="match status" value="1"/>
</dbReference>
<name>H3NPC0_9FIRM</name>
<comment type="caution">
    <text evidence="1">The sequence shown here is derived from an EMBL/GenBank/DDBJ whole genome shotgun (WGS) entry which is preliminary data.</text>
</comment>
<sequence length="667" mass="72833">MATVNGLHGTNNKYNTVLTVNQGKQNILANSTTVSYSLVTNFSGGSGAYANQDSSGANFSVIINGKVVSSGKKAYNFNSSRTKTWASGSLTIPHNADGKKTLSFSFSFTGNNGYLGNANGSSSMTLTAIPRATPFTLSTSNLIMNNEMTVNLNPATSSFSHVIYLKYGSKGYTSVANLSSGVKTAKFTPTTDVWAIANTNSVSGVATVMVRTMNGSNIIGEKSKTFTLTIPSNIVPTVNHSVTLVNGLNGQYIKGFSSAKIVNTASGILGSSFRSFSTKITQGNTLLQSSNQQIFTSNIFNDAGDVTINTEATDSRGRKAQIKTTVNVKDYNYPKLSNIKVYRSNASGLVQDDGAYATIEADVSIYNISRNVGSLKIRSRTKTLDNSSYFSDVKTISNLTGTSTQKLTVPASTEEEYEFELFVKDSLSDSTYYNSISTANVTVDFYKTGNGIAIGKVASKDYLIDIDRNWSVLGSSPYELYTENLNDVLDMGFYIQTQTSRADTNLNYPINSAGFLEVISKYGTTYAYIIQRYTQYQSKSVWIRSKYMNSWSEWALVSGTIDITDTIISNNYQNVTVVHAYQTPEYIAMELKWDAKTTGWVDICQVSIPPIMGVVVDIRQGGYVDMTTKVITGRLFENGKLQIWNQAAHANTINISVIYPYLTKYQF</sequence>
<reference evidence="1 2" key="1">
    <citation type="submission" date="2012-01" db="EMBL/GenBank/DDBJ databases">
        <title>The Genome Sequence of Helcococcus kunzii ATCC 51366.</title>
        <authorList>
            <consortium name="The Broad Institute Genome Sequencing Platform"/>
            <person name="Earl A."/>
            <person name="Ward D."/>
            <person name="Feldgarden M."/>
            <person name="Gevers D."/>
            <person name="Huys G."/>
            <person name="Young S.K."/>
            <person name="Zeng Q."/>
            <person name="Gargeya S."/>
            <person name="Fitzgerald M."/>
            <person name="Haas B."/>
            <person name="Abouelleil A."/>
            <person name="Alvarado L."/>
            <person name="Arachchi H.M."/>
            <person name="Berlin A."/>
            <person name="Chapman S.B."/>
            <person name="Gearin G."/>
            <person name="Goldberg J."/>
            <person name="Griggs A."/>
            <person name="Gujja S."/>
            <person name="Hansen M."/>
            <person name="Heiman D."/>
            <person name="Howarth C."/>
            <person name="Larimer J."/>
            <person name="Lui A."/>
            <person name="MacDonald P.J.P."/>
            <person name="McCowen C."/>
            <person name="Montmayeur A."/>
            <person name="Murphy C."/>
            <person name="Neiman D."/>
            <person name="Pearson M."/>
            <person name="Priest M."/>
            <person name="Roberts A."/>
            <person name="Saif S."/>
            <person name="Shea T."/>
            <person name="Sisk P."/>
            <person name="Stolte C."/>
            <person name="Sykes S."/>
            <person name="Wortman J."/>
            <person name="Nusbaum C."/>
            <person name="Birren B."/>
        </authorList>
    </citation>
    <scope>NUCLEOTIDE SEQUENCE [LARGE SCALE GENOMIC DNA]</scope>
    <source>
        <strain evidence="1 2">ATCC 51366</strain>
    </source>
</reference>
<proteinExistence type="predicted"/>
<protein>
    <submittedName>
        <fullName evidence="1">Uncharacterized protein</fullName>
    </submittedName>
</protein>
<dbReference type="RefSeq" id="WP_005398696.1">
    <property type="nucleotide sequence ID" value="NZ_JH601088.1"/>
</dbReference>
<accession>H3NPC0</accession>
<dbReference type="AlphaFoldDB" id="H3NPC0"/>
<organism evidence="1 2">
    <name type="scientific">Helcococcus kunzii ATCC 51366</name>
    <dbReference type="NCBI Taxonomy" id="883114"/>
    <lineage>
        <taxon>Bacteria</taxon>
        <taxon>Bacillati</taxon>
        <taxon>Bacillota</taxon>
        <taxon>Tissierellia</taxon>
        <taxon>Tissierellales</taxon>
        <taxon>Peptoniphilaceae</taxon>
        <taxon>Helcococcus</taxon>
    </lineage>
</organism>
<dbReference type="HOGENOM" id="CLU_409889_0_0_9"/>
<dbReference type="GeneID" id="96999166"/>
<dbReference type="EMBL" id="AGEI01000023">
    <property type="protein sequence ID" value="EHR33433.1"/>
    <property type="molecule type" value="Genomic_DNA"/>
</dbReference>
<dbReference type="STRING" id="883114.HMPREF9709_01181"/>